<comment type="caution">
    <text evidence="2">The sequence shown here is derived from an EMBL/GenBank/DDBJ whole genome shotgun (WGS) entry which is preliminary data.</text>
</comment>
<dbReference type="AlphaFoldDB" id="A0A137SXU8"/>
<organism evidence="2 3">
    <name type="scientific">Prevotella bivia</name>
    <dbReference type="NCBI Taxonomy" id="28125"/>
    <lineage>
        <taxon>Bacteria</taxon>
        <taxon>Pseudomonadati</taxon>
        <taxon>Bacteroidota</taxon>
        <taxon>Bacteroidia</taxon>
        <taxon>Bacteroidales</taxon>
        <taxon>Prevotellaceae</taxon>
        <taxon>Prevotella</taxon>
    </lineage>
</organism>
<gene>
    <name evidence="2" type="ORF">HMPREF3202_01264</name>
</gene>
<feature type="compositionally biased region" description="Low complexity" evidence="1">
    <location>
        <begin position="20"/>
        <end position="30"/>
    </location>
</feature>
<dbReference type="EMBL" id="LTAG01000051">
    <property type="protein sequence ID" value="KXO17306.1"/>
    <property type="molecule type" value="Genomic_DNA"/>
</dbReference>
<dbReference type="PATRIC" id="fig|28125.4.peg.1253"/>
<dbReference type="Proteomes" id="UP000070093">
    <property type="component" value="Unassembled WGS sequence"/>
</dbReference>
<dbReference type="RefSeq" id="WP_262499427.1">
    <property type="nucleotide sequence ID" value="NZ_KQ965665.1"/>
</dbReference>
<accession>A0A137SXU8</accession>
<reference evidence="2 3" key="1">
    <citation type="submission" date="2016-02" db="EMBL/GenBank/DDBJ databases">
        <authorList>
            <person name="Wen L."/>
            <person name="He K."/>
            <person name="Yang H."/>
        </authorList>
    </citation>
    <scope>NUCLEOTIDE SEQUENCE [LARGE SCALE GENOMIC DNA]</scope>
    <source>
        <strain evidence="2 3">GED7880</strain>
    </source>
</reference>
<feature type="compositionally biased region" description="Pro residues" evidence="1">
    <location>
        <begin position="31"/>
        <end position="40"/>
    </location>
</feature>
<sequence length="40" mass="4367">MKKFKKPMLMAQGSVKMADCRPNSRPCGRPCNPPGPGGHR</sequence>
<proteinExistence type="predicted"/>
<name>A0A137SXU8_9BACT</name>
<feature type="region of interest" description="Disordered" evidence="1">
    <location>
        <begin position="19"/>
        <end position="40"/>
    </location>
</feature>
<protein>
    <submittedName>
        <fullName evidence="2">Uncharacterized protein</fullName>
    </submittedName>
</protein>
<evidence type="ECO:0000313" key="3">
    <source>
        <dbReference type="Proteomes" id="UP000070093"/>
    </source>
</evidence>
<evidence type="ECO:0000256" key="1">
    <source>
        <dbReference type="SAM" id="MobiDB-lite"/>
    </source>
</evidence>
<evidence type="ECO:0000313" key="2">
    <source>
        <dbReference type="EMBL" id="KXO17306.1"/>
    </source>
</evidence>